<reference evidence="2" key="2">
    <citation type="submission" date="2023-05" db="EMBL/GenBank/DDBJ databases">
        <authorList>
            <consortium name="Lawrence Berkeley National Laboratory"/>
            <person name="Steindorff A."/>
            <person name="Hensen N."/>
            <person name="Bonometti L."/>
            <person name="Westerberg I."/>
            <person name="Brannstrom I.O."/>
            <person name="Guillou S."/>
            <person name="Cros-Aarteil S."/>
            <person name="Calhoun S."/>
            <person name="Haridas S."/>
            <person name="Kuo A."/>
            <person name="Mondo S."/>
            <person name="Pangilinan J."/>
            <person name="Riley R."/>
            <person name="Labutti K."/>
            <person name="Andreopoulos B."/>
            <person name="Lipzen A."/>
            <person name="Chen C."/>
            <person name="Yanf M."/>
            <person name="Daum C."/>
            <person name="Ng V."/>
            <person name="Clum A."/>
            <person name="Ohm R."/>
            <person name="Martin F."/>
            <person name="Silar P."/>
            <person name="Natvig D."/>
            <person name="Lalanne C."/>
            <person name="Gautier V."/>
            <person name="Ament-Velasquez S.L."/>
            <person name="Kruys A."/>
            <person name="Hutchinson M.I."/>
            <person name="Powell A.J."/>
            <person name="Barry K."/>
            <person name="Miller A.N."/>
            <person name="Grigoriev I.V."/>
            <person name="Debuchy R."/>
            <person name="Gladieux P."/>
            <person name="Thoren M.H."/>
            <person name="Johannesson H."/>
        </authorList>
    </citation>
    <scope>NUCLEOTIDE SEQUENCE</scope>
    <source>
        <strain evidence="2">PSN293</strain>
    </source>
</reference>
<comment type="caution">
    <text evidence="2">The sequence shown here is derived from an EMBL/GenBank/DDBJ whole genome shotgun (WGS) entry which is preliminary data.</text>
</comment>
<keyword evidence="3" id="KW-1185">Reference proteome</keyword>
<dbReference type="EMBL" id="MU858195">
    <property type="protein sequence ID" value="KAK4209740.1"/>
    <property type="molecule type" value="Genomic_DNA"/>
</dbReference>
<proteinExistence type="predicted"/>
<evidence type="ECO:0000313" key="2">
    <source>
        <dbReference type="EMBL" id="KAK4209740.1"/>
    </source>
</evidence>
<reference evidence="2" key="1">
    <citation type="journal article" date="2023" name="Mol. Phylogenet. Evol.">
        <title>Genome-scale phylogeny and comparative genomics of the fungal order Sordariales.</title>
        <authorList>
            <person name="Hensen N."/>
            <person name="Bonometti L."/>
            <person name="Westerberg I."/>
            <person name="Brannstrom I.O."/>
            <person name="Guillou S."/>
            <person name="Cros-Aarteil S."/>
            <person name="Calhoun S."/>
            <person name="Haridas S."/>
            <person name="Kuo A."/>
            <person name="Mondo S."/>
            <person name="Pangilinan J."/>
            <person name="Riley R."/>
            <person name="LaButti K."/>
            <person name="Andreopoulos B."/>
            <person name="Lipzen A."/>
            <person name="Chen C."/>
            <person name="Yan M."/>
            <person name="Daum C."/>
            <person name="Ng V."/>
            <person name="Clum A."/>
            <person name="Steindorff A."/>
            <person name="Ohm R.A."/>
            <person name="Martin F."/>
            <person name="Silar P."/>
            <person name="Natvig D.O."/>
            <person name="Lalanne C."/>
            <person name="Gautier V."/>
            <person name="Ament-Velasquez S.L."/>
            <person name="Kruys A."/>
            <person name="Hutchinson M.I."/>
            <person name="Powell A.J."/>
            <person name="Barry K."/>
            <person name="Miller A.N."/>
            <person name="Grigoriev I.V."/>
            <person name="Debuchy R."/>
            <person name="Gladieux P."/>
            <person name="Hiltunen Thoren M."/>
            <person name="Johannesson H."/>
        </authorList>
    </citation>
    <scope>NUCLEOTIDE SEQUENCE</scope>
    <source>
        <strain evidence="2">PSN293</strain>
    </source>
</reference>
<organism evidence="2 3">
    <name type="scientific">Rhypophila decipiens</name>
    <dbReference type="NCBI Taxonomy" id="261697"/>
    <lineage>
        <taxon>Eukaryota</taxon>
        <taxon>Fungi</taxon>
        <taxon>Dikarya</taxon>
        <taxon>Ascomycota</taxon>
        <taxon>Pezizomycotina</taxon>
        <taxon>Sordariomycetes</taxon>
        <taxon>Sordariomycetidae</taxon>
        <taxon>Sordariales</taxon>
        <taxon>Naviculisporaceae</taxon>
        <taxon>Rhypophila</taxon>
    </lineage>
</organism>
<feature type="region of interest" description="Disordered" evidence="1">
    <location>
        <begin position="60"/>
        <end position="82"/>
    </location>
</feature>
<evidence type="ECO:0000313" key="3">
    <source>
        <dbReference type="Proteomes" id="UP001301769"/>
    </source>
</evidence>
<accession>A0AAN7B6B4</accession>
<dbReference type="Proteomes" id="UP001301769">
    <property type="component" value="Unassembled WGS sequence"/>
</dbReference>
<name>A0AAN7B6B4_9PEZI</name>
<protein>
    <recommendedName>
        <fullName evidence="4">F-box domain-containing protein</fullName>
    </recommendedName>
</protein>
<gene>
    <name evidence="2" type="ORF">QBC37DRAFT_377728</name>
</gene>
<dbReference type="AlphaFoldDB" id="A0AAN7B6B4"/>
<evidence type="ECO:0000256" key="1">
    <source>
        <dbReference type="SAM" id="MobiDB-lite"/>
    </source>
</evidence>
<feature type="compositionally biased region" description="Acidic residues" evidence="1">
    <location>
        <begin position="64"/>
        <end position="79"/>
    </location>
</feature>
<evidence type="ECO:0008006" key="4">
    <source>
        <dbReference type="Google" id="ProtNLM"/>
    </source>
</evidence>
<sequence>MTTFLKLSEDVQRLVFDLLGTKSLYAMCLVHRRIRQLAEEFLYANINLAWGAILGPGRGGGGGGDDDDSDHNNDNDDDDEKLKRSYAHPIKTLLRTLLHRPGLARLVRRLYCDCDMVNGKDRQSEVAHAWYLHLSGPPLEEAITLVKQARLPYGDVWLEALRSSRIDAYIALLFTQLPRVRQLEFTQDVFIETELLNIVLGSLLASGSPQQHPLPPFTLPGSLLNVTTVILSRKHRPSRIRAKNFAIVKNAYDRQFFHLPLEQLTLDLNLIGGEDIWPAGTQPPPSNPRLSRLKLYARETQLEHIFLVTPRLKEFFYQREFWGSEASRRSKLIIDLDVIIPALLKLKETLTVLDLRAEAIDWYSYQRFQLKGSVRGLAELSLLKVLNIPLTFVAGFDMAQSTIDIADCLPPHLESLTLGGSLYRAIKHYPHDTLMYSVDSLIPWLTTVGETSANLRTICFDFLWSRPRHPSDV</sequence>